<gene>
    <name evidence="1" type="ORF">EZS27_020806</name>
</gene>
<accession>A0A5J4R8T9</accession>
<comment type="caution">
    <text evidence="1">The sequence shown here is derived from an EMBL/GenBank/DDBJ whole genome shotgun (WGS) entry which is preliminary data.</text>
</comment>
<feature type="non-terminal residue" evidence="1">
    <location>
        <position position="61"/>
    </location>
</feature>
<proteinExistence type="predicted"/>
<evidence type="ECO:0000313" key="1">
    <source>
        <dbReference type="EMBL" id="KAA6330497.1"/>
    </source>
</evidence>
<sequence length="61" mass="6666">MQGAVSKEGITADLEAMKATGIAGAYLMPIKGIPEEPFIIPVVEQLSPLWWKMVDFAFKEA</sequence>
<name>A0A5J4R8T9_9ZZZZ</name>
<organism evidence="1">
    <name type="scientific">termite gut metagenome</name>
    <dbReference type="NCBI Taxonomy" id="433724"/>
    <lineage>
        <taxon>unclassified sequences</taxon>
        <taxon>metagenomes</taxon>
        <taxon>organismal metagenomes</taxon>
    </lineage>
</organism>
<reference evidence="1" key="1">
    <citation type="submission" date="2019-03" db="EMBL/GenBank/DDBJ databases">
        <title>Single cell metagenomics reveals metabolic interactions within the superorganism composed of flagellate Streblomastix strix and complex community of Bacteroidetes bacteria on its surface.</title>
        <authorList>
            <person name="Treitli S.C."/>
            <person name="Kolisko M."/>
            <person name="Husnik F."/>
            <person name="Keeling P."/>
            <person name="Hampl V."/>
        </authorList>
    </citation>
    <scope>NUCLEOTIDE SEQUENCE</scope>
    <source>
        <strain evidence="1">STM</strain>
    </source>
</reference>
<dbReference type="EMBL" id="SNRY01001495">
    <property type="protein sequence ID" value="KAA6330497.1"/>
    <property type="molecule type" value="Genomic_DNA"/>
</dbReference>
<protein>
    <submittedName>
        <fullName evidence="1">Uncharacterized protein</fullName>
    </submittedName>
</protein>
<dbReference type="AlphaFoldDB" id="A0A5J4R8T9"/>